<dbReference type="GO" id="GO:0008270">
    <property type="term" value="F:zinc ion binding"/>
    <property type="evidence" value="ECO:0007669"/>
    <property type="project" value="UniProtKB-KW"/>
</dbReference>
<dbReference type="PANTHER" id="PTHR33680">
    <property type="entry name" value="OS07G0190500 PROTEIN"/>
    <property type="match status" value="1"/>
</dbReference>
<evidence type="ECO:0000313" key="8">
    <source>
        <dbReference type="Proteomes" id="UP001497457"/>
    </source>
</evidence>
<dbReference type="InterPro" id="IPR010666">
    <property type="entry name" value="Znf_GRF"/>
</dbReference>
<dbReference type="PROSITE" id="PS51999">
    <property type="entry name" value="ZF_GRF"/>
    <property type="match status" value="1"/>
</dbReference>
<keyword evidence="5" id="KW-0472">Membrane</keyword>
<dbReference type="AlphaFoldDB" id="A0ABC9F041"/>
<evidence type="ECO:0000256" key="3">
    <source>
        <dbReference type="ARBA" id="ARBA00022833"/>
    </source>
</evidence>
<dbReference type="Proteomes" id="UP001497457">
    <property type="component" value="Chromosome 5rd"/>
</dbReference>
<evidence type="ECO:0000259" key="6">
    <source>
        <dbReference type="PROSITE" id="PS51999"/>
    </source>
</evidence>
<keyword evidence="1" id="KW-0479">Metal-binding</keyword>
<sequence>MVGGSVASASNPRSVDGLPLIMCTDCGRRRVMRCTSQQPWSLGQIFYCCPLHKRDGTGCPFWYWKDEYINVLATVGVLPASAGAYNAGGSMQVAESRMQGAASKMKGDVDFNGSVSNKKVQELIDIGKELVRLVKVVVLVCICMGVMMLVNVLVHLLK</sequence>
<accession>A0ABC9F041</accession>
<evidence type="ECO:0000256" key="1">
    <source>
        <dbReference type="ARBA" id="ARBA00022723"/>
    </source>
</evidence>
<keyword evidence="8" id="KW-1185">Reference proteome</keyword>
<evidence type="ECO:0000256" key="2">
    <source>
        <dbReference type="ARBA" id="ARBA00022771"/>
    </source>
</evidence>
<dbReference type="EMBL" id="OZ075115">
    <property type="protein sequence ID" value="CAL5066682.1"/>
    <property type="molecule type" value="Genomic_DNA"/>
</dbReference>
<feature type="domain" description="GRF-type" evidence="6">
    <location>
        <begin position="23"/>
        <end position="68"/>
    </location>
</feature>
<reference evidence="7 8" key="2">
    <citation type="submission" date="2024-10" db="EMBL/GenBank/DDBJ databases">
        <authorList>
            <person name="Ryan C."/>
        </authorList>
    </citation>
    <scope>NUCLEOTIDE SEQUENCE [LARGE SCALE GENOMIC DNA]</scope>
</reference>
<dbReference type="PANTHER" id="PTHR33680:SF7">
    <property type="entry name" value="OS02G0474200 PROTEIN"/>
    <property type="match status" value="1"/>
</dbReference>
<reference evidence="8" key="1">
    <citation type="submission" date="2024-06" db="EMBL/GenBank/DDBJ databases">
        <authorList>
            <person name="Ryan C."/>
        </authorList>
    </citation>
    <scope>NUCLEOTIDE SEQUENCE [LARGE SCALE GENOMIC DNA]</scope>
</reference>
<keyword evidence="2 4" id="KW-0863">Zinc-finger</keyword>
<keyword evidence="5" id="KW-1133">Transmembrane helix</keyword>
<feature type="transmembrane region" description="Helical" evidence="5">
    <location>
        <begin position="136"/>
        <end position="157"/>
    </location>
</feature>
<evidence type="ECO:0000313" key="7">
    <source>
        <dbReference type="EMBL" id="CAL5066682.1"/>
    </source>
</evidence>
<name>A0ABC9F041_9POAL</name>
<evidence type="ECO:0000256" key="5">
    <source>
        <dbReference type="SAM" id="Phobius"/>
    </source>
</evidence>
<gene>
    <name evidence="7" type="ORF">URODEC1_LOCUS100578</name>
</gene>
<protein>
    <recommendedName>
        <fullName evidence="6">GRF-type domain-containing protein</fullName>
    </recommendedName>
</protein>
<keyword evidence="5" id="KW-0812">Transmembrane</keyword>
<evidence type="ECO:0000256" key="4">
    <source>
        <dbReference type="PROSITE-ProRule" id="PRU01343"/>
    </source>
</evidence>
<proteinExistence type="predicted"/>
<keyword evidence="3" id="KW-0862">Zinc</keyword>
<organism evidence="7 8">
    <name type="scientific">Urochloa decumbens</name>
    <dbReference type="NCBI Taxonomy" id="240449"/>
    <lineage>
        <taxon>Eukaryota</taxon>
        <taxon>Viridiplantae</taxon>
        <taxon>Streptophyta</taxon>
        <taxon>Embryophyta</taxon>
        <taxon>Tracheophyta</taxon>
        <taxon>Spermatophyta</taxon>
        <taxon>Magnoliopsida</taxon>
        <taxon>Liliopsida</taxon>
        <taxon>Poales</taxon>
        <taxon>Poaceae</taxon>
        <taxon>PACMAD clade</taxon>
        <taxon>Panicoideae</taxon>
        <taxon>Panicodae</taxon>
        <taxon>Paniceae</taxon>
        <taxon>Melinidinae</taxon>
        <taxon>Urochloa</taxon>
    </lineage>
</organism>